<keyword evidence="2" id="KW-0472">Membrane</keyword>
<feature type="compositionally biased region" description="Low complexity" evidence="1">
    <location>
        <begin position="407"/>
        <end position="421"/>
    </location>
</feature>
<gene>
    <name evidence="3" type="ORF">SCUCBS95973_002264</name>
</gene>
<accession>A0ABP0B5N0</accession>
<keyword evidence="2" id="KW-1133">Transmembrane helix</keyword>
<evidence type="ECO:0000313" key="4">
    <source>
        <dbReference type="Proteomes" id="UP001642405"/>
    </source>
</evidence>
<evidence type="ECO:0000313" key="3">
    <source>
        <dbReference type="EMBL" id="CAK7214823.1"/>
    </source>
</evidence>
<evidence type="ECO:0000256" key="2">
    <source>
        <dbReference type="SAM" id="Phobius"/>
    </source>
</evidence>
<protein>
    <submittedName>
        <fullName evidence="3">Uncharacterized protein</fullName>
    </submittedName>
</protein>
<proteinExistence type="predicted"/>
<feature type="region of interest" description="Disordered" evidence="1">
    <location>
        <begin position="568"/>
        <end position="638"/>
    </location>
</feature>
<comment type="caution">
    <text evidence="3">The sequence shown here is derived from an EMBL/GenBank/DDBJ whole genome shotgun (WGS) entry which is preliminary data.</text>
</comment>
<sequence>MLVPPVPTAAATLATAVTLARPPLPAPPVTTAFASRMLELRQTAYTSDNLSYDLACIDYIDALSCDSAYISCLTSIDSDYYANTDTGLAAYSSMASGISACYCNYGVQYLSCYYGALENKACISYFGTYDWTSYESYWYLDNCGTVPPTLFAGGGEATTTKETKPPSIVSLDLQSVQVVTISTPPPIPTYTYTPLFQSTGSLLQDECASTQFTLLEDVSTVYWAAYIGCASNQPQCCPWTAASEFFPATVTGNTTVTVTSTLTAGATAATGSNVALNAFPAPANQDQGVLKHCASDYYSISGQCCPSNYWPFTRDLGGQTPCYSSLPMVTEAPTLTEGLIGQPTDTQKPTSAVINVVWAMSYPVASKGGLSKGAVAGVSVAAVVVVAALAALSFFLFRARRKNKALQQQQQPQQQPQQPGVAVPPPQVQYVQPQQEGLSVASVATVPVAYDPNVPQGMVQVQPAGGYVYLPTQQQPYPPQGYVDNRASLAPSSLTPVSTLAPQTTGTTNASELSTTGLVSGVLVSPGPAPIAEADESAVAAAAAAAAYQHQLYQQQMQQQYYQQQFYPQGQQPPAPGYVSAQPVYGQPQPQHAELHEAADGQPAPVAPVEMASPGAADTPLPAGATHPPVQAQGHPPQ</sequence>
<evidence type="ECO:0000256" key="1">
    <source>
        <dbReference type="SAM" id="MobiDB-lite"/>
    </source>
</evidence>
<dbReference type="EMBL" id="CAWUHB010000009">
    <property type="protein sequence ID" value="CAK7214823.1"/>
    <property type="molecule type" value="Genomic_DNA"/>
</dbReference>
<feature type="region of interest" description="Disordered" evidence="1">
    <location>
        <begin position="406"/>
        <end position="425"/>
    </location>
</feature>
<feature type="transmembrane region" description="Helical" evidence="2">
    <location>
        <begin position="374"/>
        <end position="397"/>
    </location>
</feature>
<keyword evidence="2" id="KW-0812">Transmembrane</keyword>
<reference evidence="3 4" key="1">
    <citation type="submission" date="2024-01" db="EMBL/GenBank/DDBJ databases">
        <authorList>
            <person name="Allen C."/>
            <person name="Tagirdzhanova G."/>
        </authorList>
    </citation>
    <scope>NUCLEOTIDE SEQUENCE [LARGE SCALE GENOMIC DNA]</scope>
</reference>
<keyword evidence="4" id="KW-1185">Reference proteome</keyword>
<dbReference type="Proteomes" id="UP001642405">
    <property type="component" value="Unassembled WGS sequence"/>
</dbReference>
<organism evidence="3 4">
    <name type="scientific">Sporothrix curviconia</name>
    <dbReference type="NCBI Taxonomy" id="1260050"/>
    <lineage>
        <taxon>Eukaryota</taxon>
        <taxon>Fungi</taxon>
        <taxon>Dikarya</taxon>
        <taxon>Ascomycota</taxon>
        <taxon>Pezizomycotina</taxon>
        <taxon>Sordariomycetes</taxon>
        <taxon>Sordariomycetidae</taxon>
        <taxon>Ophiostomatales</taxon>
        <taxon>Ophiostomataceae</taxon>
        <taxon>Sporothrix</taxon>
    </lineage>
</organism>
<name>A0ABP0B5N0_9PEZI</name>